<reference evidence="4" key="1">
    <citation type="submission" date="2003-08" db="EMBL/GenBank/DDBJ databases">
        <authorList>
            <person name="Birren B."/>
            <person name="Nusbaum C."/>
            <person name="Abebe A."/>
            <person name="Abouelleil A."/>
            <person name="Adekoya E."/>
            <person name="Ait-zahra M."/>
            <person name="Allen N."/>
            <person name="Allen T."/>
            <person name="An P."/>
            <person name="Anderson M."/>
            <person name="Anderson S."/>
            <person name="Arachchi H."/>
            <person name="Armbruster J."/>
            <person name="Bachantsang P."/>
            <person name="Baldwin J."/>
            <person name="Barry A."/>
            <person name="Bayul T."/>
            <person name="Blitshsteyn B."/>
            <person name="Bloom T."/>
            <person name="Blye J."/>
            <person name="Boguslavskiy L."/>
            <person name="Borowsky M."/>
            <person name="Boukhgalter B."/>
            <person name="Brunache A."/>
            <person name="Butler J."/>
            <person name="Calixte N."/>
            <person name="Calvo S."/>
            <person name="Camarata J."/>
            <person name="Campo K."/>
            <person name="Chang J."/>
            <person name="Cheshatsang Y."/>
            <person name="Citroen M."/>
            <person name="Collymore A."/>
            <person name="Considine T."/>
            <person name="Cook A."/>
            <person name="Cooke P."/>
            <person name="Corum B."/>
            <person name="Cuomo C."/>
            <person name="David R."/>
            <person name="Dawoe T."/>
            <person name="Degray S."/>
            <person name="Dodge S."/>
            <person name="Dooley K."/>
            <person name="Dorje P."/>
            <person name="Dorjee K."/>
            <person name="Dorris L."/>
            <person name="Duffey N."/>
            <person name="Dupes A."/>
            <person name="Elkins T."/>
            <person name="Engels R."/>
            <person name="Erickson J."/>
            <person name="Farina A."/>
            <person name="Faro S."/>
            <person name="Ferreira P."/>
            <person name="Fischer H."/>
            <person name="Fitzgerald M."/>
            <person name="Foley K."/>
            <person name="Gage D."/>
            <person name="Galagan J."/>
            <person name="Gearin G."/>
            <person name="Gnerre S."/>
            <person name="Gnirke A."/>
            <person name="Goyette A."/>
            <person name="Graham J."/>
            <person name="Grandbois E."/>
            <person name="Gyaltsen K."/>
            <person name="Hafez N."/>
            <person name="Hagopian D."/>
            <person name="Hagos B."/>
            <person name="Hall J."/>
            <person name="Hatcher B."/>
            <person name="Heller A."/>
            <person name="Higgins H."/>
            <person name="Honan T."/>
            <person name="Horn A."/>
            <person name="Houde N."/>
            <person name="Hughes L."/>
            <person name="Hulme W."/>
            <person name="Husby E."/>
            <person name="Iliev I."/>
            <person name="Jaffe D."/>
            <person name="Jones C."/>
            <person name="Kamal M."/>
            <person name="Kamat A."/>
            <person name="Kamvysselis M."/>
            <person name="Karlsson E."/>
            <person name="Kells C."/>
            <person name="Kieu A."/>
            <person name="Kisner P."/>
            <person name="Kodira C."/>
            <person name="Kulbokas E."/>
            <person name="Labutti K."/>
            <person name="Lama D."/>
            <person name="Landers T."/>
            <person name="Leger J."/>
            <person name="Levine S."/>
            <person name="Lewis D."/>
            <person name="Lewis T."/>
            <person name="Lindblad-toh K."/>
            <person name="Liu X."/>
            <person name="Lokyitsang T."/>
            <person name="Lokyitsang Y."/>
            <person name="Lucien O."/>
            <person name="Lui A."/>
            <person name="Ma L.J."/>
            <person name="Mabbitt R."/>
            <person name="Macdonald J."/>
            <person name="Maclean C."/>
            <person name="Major J."/>
            <person name="Manning J."/>
            <person name="Marabella R."/>
            <person name="Maru K."/>
            <person name="Matthews C."/>
            <person name="Mauceli E."/>
            <person name="Mccarthy M."/>
            <person name="Mcdonough S."/>
            <person name="Mcghee T."/>
            <person name="Meldrim J."/>
            <person name="Meneus L."/>
            <person name="Mesirov J."/>
            <person name="Mihalev A."/>
            <person name="Mihova T."/>
            <person name="Mikkelsen T."/>
            <person name="Mlenga V."/>
            <person name="Moru K."/>
            <person name="Mozes J."/>
            <person name="Mulrain L."/>
            <person name="Munson G."/>
            <person name="Naylor J."/>
            <person name="Newes C."/>
            <person name="Nguyen C."/>
            <person name="Nguyen N."/>
            <person name="Nguyen T."/>
            <person name="Nicol R."/>
            <person name="Nielsen C."/>
            <person name="Nizzari M."/>
            <person name="Norbu C."/>
            <person name="Norbu N."/>
            <person name="O'donnell P."/>
            <person name="Okoawo O."/>
            <person name="O'leary S."/>
            <person name="Omotosho B."/>
            <person name="O'neill K."/>
            <person name="Osman S."/>
            <person name="Parker S."/>
            <person name="Perrin D."/>
            <person name="Phunkhang P."/>
            <person name="Piqani B."/>
            <person name="Purcell S."/>
            <person name="Rachupka T."/>
            <person name="Ramasamy U."/>
            <person name="Rameau R."/>
            <person name="Ray V."/>
            <person name="Raymond C."/>
            <person name="Retta R."/>
            <person name="Richardson S."/>
            <person name="Rise C."/>
            <person name="Rodriguez J."/>
            <person name="Rogers J."/>
            <person name="Rogov P."/>
            <person name="Rutman M."/>
            <person name="Schupbach R."/>
            <person name="Seaman C."/>
            <person name="Settipalli S."/>
            <person name="Sharpe T."/>
            <person name="Sheridan J."/>
            <person name="Sherpa N."/>
            <person name="Shi J."/>
            <person name="Smirnov S."/>
            <person name="Smith C."/>
            <person name="Sougnez C."/>
            <person name="Spencer B."/>
            <person name="Stalker J."/>
            <person name="Stange-thomann N."/>
            <person name="Stavropoulos S."/>
            <person name="Stetson K."/>
            <person name="Stone C."/>
            <person name="Stone S."/>
            <person name="Stubbs M."/>
            <person name="Talamas J."/>
            <person name="Tchuinga P."/>
            <person name="Tenzing P."/>
            <person name="Tesfaye S."/>
            <person name="Theodore J."/>
            <person name="Thoulutsang Y."/>
            <person name="Topham K."/>
            <person name="Towey S."/>
            <person name="Tsamla T."/>
            <person name="Tsomo N."/>
            <person name="Vallee D."/>
            <person name="Vassiliev H."/>
            <person name="Venkataraman V."/>
            <person name="Vinson J."/>
            <person name="Vo A."/>
            <person name="Wade C."/>
            <person name="Wang S."/>
            <person name="Wangchuk T."/>
            <person name="Wangdi T."/>
            <person name="Whittaker C."/>
            <person name="Wilkinson J."/>
            <person name="Wu Y."/>
            <person name="Wyman D."/>
            <person name="Yadav S."/>
            <person name="Yang S."/>
            <person name="Yang X."/>
            <person name="Yeager S."/>
            <person name="Yee E."/>
            <person name="Young G."/>
            <person name="Zainoun J."/>
            <person name="Zembeck L."/>
            <person name="Zimmer A."/>
            <person name="Zody M."/>
            <person name="Lander E."/>
        </authorList>
    </citation>
    <scope>NUCLEOTIDE SEQUENCE [LARGE SCALE GENOMIC DNA]</scope>
</reference>
<sequence>MAHKHDACIQEEVESDDDNIPFYINKNGFPIDEKTWERLWRYAGKIYPDAKNEIEEIKNSPNLMDVSTPTIPQFQPRLSTSQSLKQIQNYISSLQYNHTGTQLFEIRKSRPLAGLMDKAKEMIKEALPIKCLEAVILAIYLTNGISNLDRFPIGFKSVFNGHRYYHVVLGVFHNGKYGALGLSRRKDLMDKPLVFKSLYDLTESYNEAYSKYNHQLRKIRIGGIVHHDMCSQEKIQWGILSVGYGRTNGVDRQRQMDRYSREIRSHFTYMLPSAPTKERSRPSPLLRREPTGFLQNSEKSQTAKRTSKSAVLIRKAVELPDNYHVRV</sequence>
<reference evidence="3" key="2">
    <citation type="submission" date="2025-08" db="UniProtKB">
        <authorList>
            <consortium name="Ensembl"/>
        </authorList>
    </citation>
    <scope>IDENTIFICATION</scope>
</reference>
<dbReference type="Ensembl" id="ENSCSAVT00000006353.1">
    <property type="protein sequence ID" value="ENSCSAVP00000006274.1"/>
    <property type="gene ID" value="ENSCSAVG00000003755.1"/>
</dbReference>
<accession>H2YLS2</accession>
<dbReference type="OMA" id="MWRHVAK"/>
<dbReference type="GeneTree" id="ENSGT00390000012703"/>
<dbReference type="Pfam" id="PF14822">
    <property type="entry name" value="Vasohibin"/>
    <property type="match status" value="1"/>
</dbReference>
<feature type="active site" evidence="1">
    <location>
        <position position="183"/>
    </location>
</feature>
<feature type="region of interest" description="Disordered" evidence="2">
    <location>
        <begin position="272"/>
        <end position="307"/>
    </location>
</feature>
<name>H2YLS2_CIOSA</name>
<feature type="compositionally biased region" description="Basic and acidic residues" evidence="2">
    <location>
        <begin position="276"/>
        <end position="290"/>
    </location>
</feature>
<dbReference type="InterPro" id="IPR028131">
    <property type="entry name" value="VASH1"/>
</dbReference>
<organism evidence="3 4">
    <name type="scientific">Ciona savignyi</name>
    <name type="common">Pacific transparent sea squirt</name>
    <dbReference type="NCBI Taxonomy" id="51511"/>
    <lineage>
        <taxon>Eukaryota</taxon>
        <taxon>Metazoa</taxon>
        <taxon>Chordata</taxon>
        <taxon>Tunicata</taxon>
        <taxon>Ascidiacea</taxon>
        <taxon>Phlebobranchia</taxon>
        <taxon>Cionidae</taxon>
        <taxon>Ciona</taxon>
    </lineage>
</organism>
<feature type="compositionally biased region" description="Polar residues" evidence="2">
    <location>
        <begin position="293"/>
        <end position="304"/>
    </location>
</feature>
<evidence type="ECO:0000256" key="1">
    <source>
        <dbReference type="PIRSR" id="PIRSR628131-1"/>
    </source>
</evidence>
<evidence type="ECO:0008006" key="5">
    <source>
        <dbReference type="Google" id="ProtNLM"/>
    </source>
</evidence>
<keyword evidence="4" id="KW-1185">Reference proteome</keyword>
<proteinExistence type="predicted"/>
<dbReference type="eggNOG" id="ENOG502QPPX">
    <property type="taxonomic scope" value="Eukaryota"/>
</dbReference>
<dbReference type="HOGENOM" id="CLU_061405_1_0_1"/>
<feature type="active site" evidence="1">
    <location>
        <position position="131"/>
    </location>
</feature>
<dbReference type="STRING" id="51511.ENSCSAVP00000006274"/>
<evidence type="ECO:0000256" key="2">
    <source>
        <dbReference type="SAM" id="MobiDB-lite"/>
    </source>
</evidence>
<feature type="active site" evidence="1">
    <location>
        <position position="166"/>
    </location>
</feature>
<dbReference type="PANTHER" id="PTHR15750">
    <property type="entry name" value="VASOHIBIN-1-LIKE ISOFORM X2"/>
    <property type="match status" value="1"/>
</dbReference>
<reference evidence="3" key="3">
    <citation type="submission" date="2025-09" db="UniProtKB">
        <authorList>
            <consortium name="Ensembl"/>
        </authorList>
    </citation>
    <scope>IDENTIFICATION</scope>
</reference>
<dbReference type="PANTHER" id="PTHR15750:SF2">
    <property type="entry name" value="VASOHIBIN"/>
    <property type="match status" value="1"/>
</dbReference>
<dbReference type="AlphaFoldDB" id="H2YLS2"/>
<protein>
    <recommendedName>
        <fullName evidence="5">Vasohibin-like protein</fullName>
    </recommendedName>
</protein>
<evidence type="ECO:0000313" key="4">
    <source>
        <dbReference type="Proteomes" id="UP000007875"/>
    </source>
</evidence>
<dbReference type="Proteomes" id="UP000007875">
    <property type="component" value="Unassembled WGS sequence"/>
</dbReference>
<dbReference type="InParanoid" id="H2YLS2"/>
<evidence type="ECO:0000313" key="3">
    <source>
        <dbReference type="Ensembl" id="ENSCSAVP00000006274.1"/>
    </source>
</evidence>
<dbReference type="GO" id="GO:0005737">
    <property type="term" value="C:cytoplasm"/>
    <property type="evidence" value="ECO:0007669"/>
    <property type="project" value="InterPro"/>
</dbReference>